<feature type="region of interest" description="Disordered" evidence="1">
    <location>
        <begin position="657"/>
        <end position="685"/>
    </location>
</feature>
<feature type="region of interest" description="Disordered" evidence="1">
    <location>
        <begin position="1"/>
        <end position="131"/>
    </location>
</feature>
<dbReference type="STRING" id="1231657.A0A1Y1Y672"/>
<feature type="compositionally biased region" description="Basic residues" evidence="1">
    <location>
        <begin position="676"/>
        <end position="685"/>
    </location>
</feature>
<reference evidence="2 3" key="1">
    <citation type="submission" date="2016-07" db="EMBL/GenBank/DDBJ databases">
        <title>Pervasive Adenine N6-methylation of Active Genes in Fungi.</title>
        <authorList>
            <consortium name="DOE Joint Genome Institute"/>
            <person name="Mondo S.J."/>
            <person name="Dannebaum R.O."/>
            <person name="Kuo R.C."/>
            <person name="Labutti K."/>
            <person name="Haridas S."/>
            <person name="Kuo A."/>
            <person name="Salamov A."/>
            <person name="Ahrendt S.R."/>
            <person name="Lipzen A."/>
            <person name="Sullivan W."/>
            <person name="Andreopoulos W.B."/>
            <person name="Clum A."/>
            <person name="Lindquist E."/>
            <person name="Daum C."/>
            <person name="Ramamoorthy G.K."/>
            <person name="Gryganskyi A."/>
            <person name="Culley D."/>
            <person name="Magnuson J.K."/>
            <person name="James T.Y."/>
            <person name="O'Malley M.A."/>
            <person name="Stajich J.E."/>
            <person name="Spatafora J.W."/>
            <person name="Visel A."/>
            <person name="Grigoriev I.V."/>
        </authorList>
    </citation>
    <scope>NUCLEOTIDE SEQUENCE [LARGE SCALE GENOMIC DNA]</scope>
    <source>
        <strain evidence="2 3">CBS 115471</strain>
    </source>
</reference>
<feature type="region of interest" description="Disordered" evidence="1">
    <location>
        <begin position="607"/>
        <end position="627"/>
    </location>
</feature>
<evidence type="ECO:0000313" key="2">
    <source>
        <dbReference type="EMBL" id="ORX93488.1"/>
    </source>
</evidence>
<dbReference type="OrthoDB" id="5369729at2759"/>
<feature type="region of interest" description="Disordered" evidence="1">
    <location>
        <begin position="156"/>
        <end position="445"/>
    </location>
</feature>
<protein>
    <submittedName>
        <fullName evidence="2">Uncharacterized protein</fullName>
    </submittedName>
</protein>
<feature type="region of interest" description="Disordered" evidence="1">
    <location>
        <begin position="506"/>
        <end position="558"/>
    </location>
</feature>
<comment type="caution">
    <text evidence="2">The sequence shown here is derived from an EMBL/GenBank/DDBJ whole genome shotgun (WGS) entry which is preliminary data.</text>
</comment>
<feature type="compositionally biased region" description="Polar residues" evidence="1">
    <location>
        <begin position="343"/>
        <end position="357"/>
    </location>
</feature>
<feature type="compositionally biased region" description="Polar residues" evidence="1">
    <location>
        <begin position="464"/>
        <end position="482"/>
    </location>
</feature>
<feature type="compositionally biased region" description="Low complexity" evidence="1">
    <location>
        <begin position="156"/>
        <end position="166"/>
    </location>
</feature>
<feature type="compositionally biased region" description="Low complexity" evidence="1">
    <location>
        <begin position="181"/>
        <end position="190"/>
    </location>
</feature>
<feature type="region of interest" description="Disordered" evidence="1">
    <location>
        <begin position="583"/>
        <end position="602"/>
    </location>
</feature>
<feature type="compositionally biased region" description="Low complexity" evidence="1">
    <location>
        <begin position="44"/>
        <end position="73"/>
    </location>
</feature>
<dbReference type="AlphaFoldDB" id="A0A1Y1Y672"/>
<proteinExistence type="predicted"/>
<organism evidence="2 3">
    <name type="scientific">Clohesyomyces aquaticus</name>
    <dbReference type="NCBI Taxonomy" id="1231657"/>
    <lineage>
        <taxon>Eukaryota</taxon>
        <taxon>Fungi</taxon>
        <taxon>Dikarya</taxon>
        <taxon>Ascomycota</taxon>
        <taxon>Pezizomycotina</taxon>
        <taxon>Dothideomycetes</taxon>
        <taxon>Pleosporomycetidae</taxon>
        <taxon>Pleosporales</taxon>
        <taxon>Lindgomycetaceae</taxon>
        <taxon>Clohesyomyces</taxon>
    </lineage>
</organism>
<evidence type="ECO:0000256" key="1">
    <source>
        <dbReference type="SAM" id="MobiDB-lite"/>
    </source>
</evidence>
<gene>
    <name evidence="2" type="ORF">BCR34DRAFT_499855</name>
</gene>
<keyword evidence="3" id="KW-1185">Reference proteome</keyword>
<accession>A0A1Y1Y672</accession>
<feature type="region of interest" description="Disordered" evidence="1">
    <location>
        <begin position="464"/>
        <end position="494"/>
    </location>
</feature>
<evidence type="ECO:0000313" key="3">
    <source>
        <dbReference type="Proteomes" id="UP000193144"/>
    </source>
</evidence>
<dbReference type="Proteomes" id="UP000193144">
    <property type="component" value="Unassembled WGS sequence"/>
</dbReference>
<feature type="compositionally biased region" description="Basic residues" evidence="1">
    <location>
        <begin position="1"/>
        <end position="11"/>
    </location>
</feature>
<sequence length="685" mass="74135">MRKPSAGKHRNSKDASESTSKPAPKPKHQRTKTAPDTPTLLRIPSSSSTAASASPRRQRATTNPSSPSNLTPSQVSTSTATSPSYFSPQPQASGKEPRSPPNRRPPASFSGHGIDTSRGPPIALITRGSADIVRRTQKTPDFAFAQHNLLQLGLASPAGAPASSAGHRGRKDAPVDSAAPSLSRQNSSARSRSRSRHMASSEDDSEYDSGMHSGFGDAPLVLNRQRPAASPGTTNSEQGEDLFLNIAEDSPKESNVPQGDRRRVSSLRSRIARANNRQSLPTNALSTPAPPSSTTPNANRISSIDSKAAGQYRRTSHLPSPLAAARALREQSPLSPANVPDTPRNNQLNLSPQTSFSRSKEQEPSPHQFLSQYGRRRPSYTDAIQTPPSRNQAYRPSNLYYSSSRDAEEAPQIDTPEPTNKANSRADGTESLDSTGPPASVWDELDDLKSRIRKIEMGGKIPSTSAAVINGESPQIRQSIEPESNVLPRSSPSRALSRIEARRSSLLGLNGSQRDSSLEPPPTPSLLHNPNRLARAGTSLNRTRHTVDDEDEDPTMRAPSRAMTDFREIRPANKPANRFSREYTSREPMPELQPSPSIQHTASLRRPTVTGATNENNHLLFRDSNRRYLERQNSPAYEKQLASDLGSRAVTALPQYSSNRTSVGASSLARAGSLTRRLRGKGGGE</sequence>
<feature type="compositionally biased region" description="Polar residues" evidence="1">
    <location>
        <begin position="74"/>
        <end position="92"/>
    </location>
</feature>
<dbReference type="EMBL" id="MCFA01000338">
    <property type="protein sequence ID" value="ORX93488.1"/>
    <property type="molecule type" value="Genomic_DNA"/>
</dbReference>
<feature type="compositionally biased region" description="Polar residues" evidence="1">
    <location>
        <begin position="382"/>
        <end position="404"/>
    </location>
</feature>
<name>A0A1Y1Y672_9PLEO</name>